<protein>
    <recommendedName>
        <fullName evidence="8">Exostosin GT47 domain-containing protein</fullName>
    </recommendedName>
</protein>
<dbReference type="EMBL" id="KI392290">
    <property type="protein sequence ID" value="ERN18022.1"/>
    <property type="molecule type" value="Genomic_DNA"/>
</dbReference>
<sequence length="543" mass="61458">MKLRKLPRLGAYCNTSTTLMLSVPLFLLGALFAGCIYATIPYTQPSPPRIRGTTAVSGYNQRAVSFPMSSNLSELEQPPSKTSDSSLSLDHGPDIAFPMSSNLSEFEPPPNKTSGSSLSLDHGPAIAFPMPSNNSEFEPPPNNSTDEVLSPSTKREKQRSLQRLDAQLARARSSIKRAARFCNDSCYGGDSFVPKGAAYRNPYAFYQSYLEMEKTLKVWIYKEGEPPLVHDGPCKSIYSMEGQFIHEFDSGNRFVASSPEHAHLHFIPLSITKLVHHLYPPKTYGRGPLHRVVSDYISIISRKYPFWNRTQGSDHFYLSCHDWAPDASEANPELNRNSIRVLCNANTSEGFDPRKDVSMPEIHLKTGRLDGLIGGPSPSRRSILAFFAGAQHGYIRSLLLRQWKDKDSQVQVHEYLPKGQSYSKQMQRAKFCLCPSGYEVASPRVVEAIYSGCVPVIISSSYVLPFSDVLDWRKFSVHIPVSKIPDIKTILERISQRRYLQLYRRVLQVQRHFVVNRPAKRFDVIHMILHSIWLRRLNRRLPL</sequence>
<keyword evidence="7" id="KW-0812">Transmembrane</keyword>
<proteinExistence type="inferred from homology"/>
<evidence type="ECO:0000256" key="1">
    <source>
        <dbReference type="ARBA" id="ARBA00004323"/>
    </source>
</evidence>
<dbReference type="InterPro" id="IPR040911">
    <property type="entry name" value="Exostosin_GT47"/>
</dbReference>
<evidence type="ECO:0000256" key="6">
    <source>
        <dbReference type="SAM" id="MobiDB-lite"/>
    </source>
</evidence>
<evidence type="ECO:0000313" key="9">
    <source>
        <dbReference type="EMBL" id="ERN18022.1"/>
    </source>
</evidence>
<dbReference type="eggNOG" id="KOG1021">
    <property type="taxonomic scope" value="Eukaryota"/>
</dbReference>
<dbReference type="Proteomes" id="UP000017836">
    <property type="component" value="Unassembled WGS sequence"/>
</dbReference>
<keyword evidence="10" id="KW-1185">Reference proteome</keyword>
<feature type="domain" description="Exostosin GT47" evidence="8">
    <location>
        <begin position="213"/>
        <end position="493"/>
    </location>
</feature>
<dbReference type="Gramene" id="ERN18022">
    <property type="protein sequence ID" value="ERN18022"/>
    <property type="gene ID" value="AMTR_s00046p00174470"/>
</dbReference>
<keyword evidence="5" id="KW-0333">Golgi apparatus</keyword>
<evidence type="ECO:0000256" key="2">
    <source>
        <dbReference type="ARBA" id="ARBA00010271"/>
    </source>
</evidence>
<evidence type="ECO:0000256" key="3">
    <source>
        <dbReference type="ARBA" id="ARBA00022676"/>
    </source>
</evidence>
<dbReference type="OrthoDB" id="1924787at2759"/>
<dbReference type="GO" id="GO:0016757">
    <property type="term" value="F:glycosyltransferase activity"/>
    <property type="evidence" value="ECO:0007669"/>
    <property type="project" value="UniProtKB-KW"/>
</dbReference>
<reference evidence="10" key="1">
    <citation type="journal article" date="2013" name="Science">
        <title>The Amborella genome and the evolution of flowering plants.</title>
        <authorList>
            <consortium name="Amborella Genome Project"/>
        </authorList>
    </citation>
    <scope>NUCLEOTIDE SEQUENCE [LARGE SCALE GENOMIC DNA]</scope>
</reference>
<comment type="subcellular location">
    <subcellularLocation>
        <location evidence="1">Golgi apparatus membrane</location>
        <topology evidence="1">Single-pass type II membrane protein</topology>
    </subcellularLocation>
</comment>
<keyword evidence="7" id="KW-0472">Membrane</keyword>
<evidence type="ECO:0000313" key="10">
    <source>
        <dbReference type="Proteomes" id="UP000017836"/>
    </source>
</evidence>
<dbReference type="PROSITE" id="PS51257">
    <property type="entry name" value="PROKAR_LIPOPROTEIN"/>
    <property type="match status" value="1"/>
</dbReference>
<dbReference type="GO" id="GO:0000139">
    <property type="term" value="C:Golgi membrane"/>
    <property type="evidence" value="ECO:0007669"/>
    <property type="project" value="UniProtKB-SubCell"/>
</dbReference>
<dbReference type="AlphaFoldDB" id="U5D9E0"/>
<dbReference type="Pfam" id="PF03016">
    <property type="entry name" value="Exostosin_GT47"/>
    <property type="match status" value="1"/>
</dbReference>
<keyword evidence="4" id="KW-0735">Signal-anchor</keyword>
<feature type="transmembrane region" description="Helical" evidence="7">
    <location>
        <begin position="21"/>
        <end position="40"/>
    </location>
</feature>
<name>U5D9E0_AMBTC</name>
<dbReference type="HOGENOM" id="CLU_025166_1_4_1"/>
<feature type="compositionally biased region" description="Polar residues" evidence="6">
    <location>
        <begin position="70"/>
        <end position="88"/>
    </location>
</feature>
<evidence type="ECO:0000256" key="7">
    <source>
        <dbReference type="SAM" id="Phobius"/>
    </source>
</evidence>
<keyword evidence="3" id="KW-0808">Transferase</keyword>
<evidence type="ECO:0000259" key="8">
    <source>
        <dbReference type="Pfam" id="PF03016"/>
    </source>
</evidence>
<dbReference type="PANTHER" id="PTHR11062">
    <property type="entry name" value="EXOSTOSIN HEPARAN SULFATE GLYCOSYLTRANSFERASE -RELATED"/>
    <property type="match status" value="1"/>
</dbReference>
<evidence type="ECO:0000256" key="4">
    <source>
        <dbReference type="ARBA" id="ARBA00022968"/>
    </source>
</evidence>
<accession>U5D9E0</accession>
<comment type="similarity">
    <text evidence="2">Belongs to the glycosyltransferase 47 family.</text>
</comment>
<dbReference type="KEGG" id="atr:18446374"/>
<dbReference type="InterPro" id="IPR004263">
    <property type="entry name" value="Exostosin"/>
</dbReference>
<organism evidence="9 10">
    <name type="scientific">Amborella trichopoda</name>
    <dbReference type="NCBI Taxonomy" id="13333"/>
    <lineage>
        <taxon>Eukaryota</taxon>
        <taxon>Viridiplantae</taxon>
        <taxon>Streptophyta</taxon>
        <taxon>Embryophyta</taxon>
        <taxon>Tracheophyta</taxon>
        <taxon>Spermatophyta</taxon>
        <taxon>Magnoliopsida</taxon>
        <taxon>Amborellales</taxon>
        <taxon>Amborellaceae</taxon>
        <taxon>Amborella</taxon>
    </lineage>
</organism>
<gene>
    <name evidence="9" type="ORF">AMTR_s00046p00174470</name>
</gene>
<feature type="region of interest" description="Disordered" evidence="6">
    <location>
        <begin position="70"/>
        <end position="159"/>
    </location>
</feature>
<keyword evidence="7" id="KW-1133">Transmembrane helix</keyword>
<evidence type="ECO:0000256" key="5">
    <source>
        <dbReference type="ARBA" id="ARBA00023034"/>
    </source>
</evidence>
<dbReference type="PANTHER" id="PTHR11062:SF124">
    <property type="entry name" value="XYLOGALACTURONAN BETA-1,3-XYLOSYLTRANSFERASE"/>
    <property type="match status" value="1"/>
</dbReference>
<keyword evidence="3" id="KW-0328">Glycosyltransferase</keyword>